<accession>A0A974E0H4</accession>
<organism evidence="7 8">
    <name type="scientific">Xenopus laevis</name>
    <name type="common">African clawed frog</name>
    <dbReference type="NCBI Taxonomy" id="8355"/>
    <lineage>
        <taxon>Eukaryota</taxon>
        <taxon>Metazoa</taxon>
        <taxon>Chordata</taxon>
        <taxon>Craniata</taxon>
        <taxon>Vertebrata</taxon>
        <taxon>Euteleostomi</taxon>
        <taxon>Amphibia</taxon>
        <taxon>Batrachia</taxon>
        <taxon>Anura</taxon>
        <taxon>Pipoidea</taxon>
        <taxon>Pipidae</taxon>
        <taxon>Xenopodinae</taxon>
        <taxon>Xenopus</taxon>
        <taxon>Xenopus</taxon>
    </lineage>
</organism>
<protein>
    <recommendedName>
        <fullName evidence="6">Protein kinase domain-containing protein</fullName>
    </recommendedName>
</protein>
<evidence type="ECO:0000256" key="1">
    <source>
        <dbReference type="ARBA" id="ARBA00022527"/>
    </source>
</evidence>
<keyword evidence="3" id="KW-0547">Nucleotide-binding</keyword>
<evidence type="ECO:0000256" key="3">
    <source>
        <dbReference type="ARBA" id="ARBA00022741"/>
    </source>
</evidence>
<dbReference type="Gene3D" id="1.10.510.10">
    <property type="entry name" value="Transferase(Phosphotransferase) domain 1"/>
    <property type="match status" value="1"/>
</dbReference>
<name>A0A974E0H4_XENLA</name>
<dbReference type="PANTHER" id="PTHR24351">
    <property type="entry name" value="RIBOSOMAL PROTEIN S6 KINASE"/>
    <property type="match status" value="1"/>
</dbReference>
<dbReference type="Pfam" id="PF00069">
    <property type="entry name" value="Pkinase"/>
    <property type="match status" value="1"/>
</dbReference>
<dbReference type="SUPFAM" id="SSF56112">
    <property type="entry name" value="Protein kinase-like (PK-like)"/>
    <property type="match status" value="1"/>
</dbReference>
<keyword evidence="5" id="KW-0067">ATP-binding</keyword>
<evidence type="ECO:0000256" key="2">
    <source>
        <dbReference type="ARBA" id="ARBA00022679"/>
    </source>
</evidence>
<reference evidence="8" key="1">
    <citation type="journal article" date="2016" name="Nature">
        <title>Genome evolution in the allotetraploid frog Xenopus laevis.</title>
        <authorList>
            <person name="Session A.M."/>
            <person name="Uno Y."/>
            <person name="Kwon T."/>
            <person name="Chapman J.A."/>
            <person name="Toyoda A."/>
            <person name="Takahashi S."/>
            <person name="Fukui A."/>
            <person name="Hikosaka A."/>
            <person name="Suzuki A."/>
            <person name="Kondo M."/>
            <person name="van Heeringen S.J."/>
            <person name="Quigley I."/>
            <person name="Heinz S."/>
            <person name="Ogino H."/>
            <person name="Ochi H."/>
            <person name="Hellsten U."/>
            <person name="Lyons J.B."/>
            <person name="Simakov O."/>
            <person name="Putnam N."/>
            <person name="Stites J."/>
            <person name="Kuroki Y."/>
            <person name="Tanaka T."/>
            <person name="Michiue T."/>
            <person name="Watanabe M."/>
            <person name="Bogdanovic O."/>
            <person name="Lister R."/>
            <person name="Georgiou G."/>
            <person name="Paranjpe S.S."/>
            <person name="van Kruijsbergen I."/>
            <person name="Shu S."/>
            <person name="Carlson J."/>
            <person name="Kinoshita T."/>
            <person name="Ohta Y."/>
            <person name="Mawaribuchi S."/>
            <person name="Jenkins J."/>
            <person name="Grimwood J."/>
            <person name="Schmutz J."/>
            <person name="Mitros T."/>
            <person name="Mozaffari S.V."/>
            <person name="Suzuki Y."/>
            <person name="Haramoto Y."/>
            <person name="Yamamoto T.S."/>
            <person name="Takagi C."/>
            <person name="Heald R."/>
            <person name="Miller K."/>
            <person name="Haudenschild C."/>
            <person name="Kitzman J."/>
            <person name="Nakayama T."/>
            <person name="Izutsu Y."/>
            <person name="Robert J."/>
            <person name="Fortriede J."/>
            <person name="Burns K."/>
            <person name="Lotay V."/>
            <person name="Karimi K."/>
            <person name="Yasuoka Y."/>
            <person name="Dichmann D.S."/>
            <person name="Flajnik M.F."/>
            <person name="Houston D.W."/>
            <person name="Shendure J."/>
            <person name="DuPasquier L."/>
            <person name="Vize P.D."/>
            <person name="Zorn A.M."/>
            <person name="Ito M."/>
            <person name="Marcotte E.M."/>
            <person name="Wallingford J.B."/>
            <person name="Ito Y."/>
            <person name="Asashima M."/>
            <person name="Ueno N."/>
            <person name="Matsuda Y."/>
            <person name="Veenstra G.J."/>
            <person name="Fujiyama A."/>
            <person name="Harland R.M."/>
            <person name="Taira M."/>
            <person name="Rokhsar D.S."/>
        </authorList>
    </citation>
    <scope>NUCLEOTIDE SEQUENCE [LARGE SCALE GENOMIC DNA]</scope>
    <source>
        <strain evidence="8">J</strain>
    </source>
</reference>
<sequence length="288" mass="32909">MFFLSLVIKDKEYNAGIDWWSLGLTIYKMANGSHPFLSKFTNAILYKEPCIPKWLNKELQDLLRQLLTKDPKKRLCCNGNIGEHPFFHFIDWVPSVDFSKTIEQPLSFLESIKYKMSSRYLTPASQLEQLSHLWTSRNLCHSQAQPMAINYPCHPAPLSAPFGPFGFPVQPYAAYLPHVGFYQQPLPPVPYNLHPFFGPVIRPPPVPVLVPVSHNLPLDVANTTWPFPTYLHLFQWLPSLAHYIGLFHHSLFLQWPVQPSLRLALTTGYCLWPSPSAPTLAHSIGLQL</sequence>
<proteinExistence type="predicted"/>
<gene>
    <name evidence="7" type="ORF">XELAEV_18006633mg</name>
</gene>
<dbReference type="GO" id="GO:0005524">
    <property type="term" value="F:ATP binding"/>
    <property type="evidence" value="ECO:0007669"/>
    <property type="project" value="UniProtKB-KW"/>
</dbReference>
<dbReference type="Proteomes" id="UP000694892">
    <property type="component" value="Chromosome 1L"/>
</dbReference>
<dbReference type="PROSITE" id="PS50011">
    <property type="entry name" value="PROTEIN_KINASE_DOM"/>
    <property type="match status" value="1"/>
</dbReference>
<feature type="domain" description="Protein kinase" evidence="6">
    <location>
        <begin position="1"/>
        <end position="87"/>
    </location>
</feature>
<evidence type="ECO:0000259" key="6">
    <source>
        <dbReference type="PROSITE" id="PS50011"/>
    </source>
</evidence>
<dbReference type="InterPro" id="IPR000719">
    <property type="entry name" value="Prot_kinase_dom"/>
</dbReference>
<keyword evidence="1" id="KW-0723">Serine/threonine-protein kinase</keyword>
<keyword evidence="4" id="KW-0418">Kinase</keyword>
<dbReference type="GO" id="GO:0004674">
    <property type="term" value="F:protein serine/threonine kinase activity"/>
    <property type="evidence" value="ECO:0007669"/>
    <property type="project" value="UniProtKB-KW"/>
</dbReference>
<evidence type="ECO:0000313" key="7">
    <source>
        <dbReference type="EMBL" id="OCU00856.1"/>
    </source>
</evidence>
<evidence type="ECO:0000313" key="8">
    <source>
        <dbReference type="Proteomes" id="UP000694892"/>
    </source>
</evidence>
<keyword evidence="2" id="KW-0808">Transferase</keyword>
<dbReference type="InterPro" id="IPR011009">
    <property type="entry name" value="Kinase-like_dom_sf"/>
</dbReference>
<evidence type="ECO:0000256" key="5">
    <source>
        <dbReference type="ARBA" id="ARBA00022840"/>
    </source>
</evidence>
<evidence type="ECO:0000256" key="4">
    <source>
        <dbReference type="ARBA" id="ARBA00022777"/>
    </source>
</evidence>
<dbReference type="EMBL" id="CM004466">
    <property type="protein sequence ID" value="OCU00856.1"/>
    <property type="molecule type" value="Genomic_DNA"/>
</dbReference>
<dbReference type="AlphaFoldDB" id="A0A974E0H4"/>